<dbReference type="AlphaFoldDB" id="A0A2P8E665"/>
<proteinExistence type="predicted"/>
<sequence length="39" mass="4524">MSKSPDLSGLFVFSMVIEIGRGGIFIDIIRYWDISLQRY</sequence>
<evidence type="ECO:0000313" key="3">
    <source>
        <dbReference type="Proteomes" id="UP000240708"/>
    </source>
</evidence>
<keyword evidence="1" id="KW-0472">Membrane</keyword>
<dbReference type="Proteomes" id="UP000240708">
    <property type="component" value="Unassembled WGS sequence"/>
</dbReference>
<keyword evidence="1" id="KW-0812">Transmembrane</keyword>
<name>A0A2P8E665_9BACT</name>
<keyword evidence="1" id="KW-1133">Transmembrane helix</keyword>
<evidence type="ECO:0000256" key="1">
    <source>
        <dbReference type="SAM" id="Phobius"/>
    </source>
</evidence>
<keyword evidence="3" id="KW-1185">Reference proteome</keyword>
<evidence type="ECO:0000313" key="2">
    <source>
        <dbReference type="EMBL" id="PSL04917.1"/>
    </source>
</evidence>
<comment type="caution">
    <text evidence="2">The sequence shown here is derived from an EMBL/GenBank/DDBJ whole genome shotgun (WGS) entry which is preliminary data.</text>
</comment>
<organism evidence="2 3">
    <name type="scientific">Cecembia rubra</name>
    <dbReference type="NCBI Taxonomy" id="1485585"/>
    <lineage>
        <taxon>Bacteria</taxon>
        <taxon>Pseudomonadati</taxon>
        <taxon>Bacteroidota</taxon>
        <taxon>Cytophagia</taxon>
        <taxon>Cytophagales</taxon>
        <taxon>Cyclobacteriaceae</taxon>
        <taxon>Cecembia</taxon>
    </lineage>
</organism>
<gene>
    <name evidence="2" type="ORF">CLV48_10491</name>
</gene>
<dbReference type="EMBL" id="PYGF01000004">
    <property type="protein sequence ID" value="PSL04917.1"/>
    <property type="molecule type" value="Genomic_DNA"/>
</dbReference>
<protein>
    <submittedName>
        <fullName evidence="2">Uncharacterized protein</fullName>
    </submittedName>
</protein>
<accession>A0A2P8E665</accession>
<feature type="transmembrane region" description="Helical" evidence="1">
    <location>
        <begin position="12"/>
        <end position="32"/>
    </location>
</feature>
<reference evidence="2 3" key="1">
    <citation type="submission" date="2018-03" db="EMBL/GenBank/DDBJ databases">
        <title>Genomic Encyclopedia of Archaeal and Bacterial Type Strains, Phase II (KMG-II): from individual species to whole genera.</title>
        <authorList>
            <person name="Goeker M."/>
        </authorList>
    </citation>
    <scope>NUCLEOTIDE SEQUENCE [LARGE SCALE GENOMIC DNA]</scope>
    <source>
        <strain evidence="2 3">DSM 28057</strain>
    </source>
</reference>